<sequence>MGTSIIVFSMSVVVVLGLVGSDPDPLQDYCVADTKKATRENFYCNEMPCINPEHVDTSHFATSALSKNGMNTQGLTMARIDIGANSLVSPHSHPRASEVAILLKGSLLVGFINTSNHLFTQNLRAGDCFVFPKGLIHFLYNTDSKVQALVVSGLSSQNPGVQMASPAAFATGPSMPDEVSKKLF</sequence>
<evidence type="ECO:0000256" key="7">
    <source>
        <dbReference type="PIRSR" id="PIRSR601929-1"/>
    </source>
</evidence>
<feature type="binding site" evidence="8">
    <location>
        <position position="137"/>
    </location>
    <ligand>
        <name>Mn(2+)</name>
        <dbReference type="ChEBI" id="CHEBI:29035"/>
    </ligand>
</feature>
<dbReference type="AlphaFoldDB" id="A0AAE1VPM9"/>
<reference evidence="12" key="1">
    <citation type="submission" date="2023-12" db="EMBL/GenBank/DDBJ databases">
        <title>Genome assembly of Anisodus tanguticus.</title>
        <authorList>
            <person name="Wang Y.-J."/>
        </authorList>
    </citation>
    <scope>NUCLEOTIDE SEQUENCE</scope>
    <source>
        <strain evidence="12">KB-2021</strain>
        <tissue evidence="12">Leaf</tissue>
    </source>
</reference>
<evidence type="ECO:0000256" key="8">
    <source>
        <dbReference type="PIRSR" id="PIRSR601929-2"/>
    </source>
</evidence>
<comment type="similarity">
    <text evidence="2 10">Belongs to the germin family.</text>
</comment>
<keyword evidence="13" id="KW-1185">Reference proteome</keyword>
<dbReference type="PANTHER" id="PTHR31238">
    <property type="entry name" value="GERMIN-LIKE PROTEIN SUBFAMILY 3 MEMBER 3"/>
    <property type="match status" value="1"/>
</dbReference>
<gene>
    <name evidence="12" type="ORF">RND71_003073</name>
</gene>
<dbReference type="GO" id="GO:0030145">
    <property type="term" value="F:manganese ion binding"/>
    <property type="evidence" value="ECO:0007669"/>
    <property type="project" value="UniProtKB-UniRule"/>
</dbReference>
<dbReference type="PRINTS" id="PR00325">
    <property type="entry name" value="GERMIN"/>
</dbReference>
<keyword evidence="6 7" id="KW-0464">Manganese</keyword>
<feature type="binding site" evidence="8">
    <location>
        <position position="98"/>
    </location>
    <ligand>
        <name>Mn(2+)</name>
        <dbReference type="ChEBI" id="CHEBI:29035"/>
    </ligand>
</feature>
<feature type="signal peptide" evidence="10">
    <location>
        <begin position="1"/>
        <end position="17"/>
    </location>
</feature>
<dbReference type="CDD" id="cd02241">
    <property type="entry name" value="cupin_OxOx"/>
    <property type="match status" value="1"/>
</dbReference>
<feature type="binding site" evidence="7">
    <location>
        <position position="98"/>
    </location>
    <ligand>
        <name>oxalate</name>
        <dbReference type="ChEBI" id="CHEBI:30623"/>
    </ligand>
</feature>
<accession>A0AAE1VPM9</accession>
<dbReference type="InterPro" id="IPR011051">
    <property type="entry name" value="RmlC_Cupin_sf"/>
</dbReference>
<evidence type="ECO:0000256" key="3">
    <source>
        <dbReference type="ARBA" id="ARBA00022523"/>
    </source>
</evidence>
<protein>
    <recommendedName>
        <fullName evidence="10">Germin-like protein</fullName>
    </recommendedName>
</protein>
<feature type="binding site" evidence="7">
    <location>
        <position position="93"/>
    </location>
    <ligand>
        <name>oxalate</name>
        <dbReference type="ChEBI" id="CHEBI:30623"/>
    </ligand>
</feature>
<name>A0AAE1VPM9_9SOLA</name>
<proteinExistence type="inferred from homology"/>
<feature type="binding site" evidence="8">
    <location>
        <position position="93"/>
    </location>
    <ligand>
        <name>Mn(2+)</name>
        <dbReference type="ChEBI" id="CHEBI:29035"/>
    </ligand>
</feature>
<keyword evidence="10" id="KW-0732">Signal</keyword>
<dbReference type="EMBL" id="JAVYJV010000002">
    <property type="protein sequence ID" value="KAK4376777.1"/>
    <property type="molecule type" value="Genomic_DNA"/>
</dbReference>
<evidence type="ECO:0000256" key="1">
    <source>
        <dbReference type="ARBA" id="ARBA00004271"/>
    </source>
</evidence>
<comment type="caution">
    <text evidence="12">The sequence shown here is derived from an EMBL/GenBank/DDBJ whole genome shotgun (WGS) entry which is preliminary data.</text>
</comment>
<dbReference type="InterPro" id="IPR001929">
    <property type="entry name" value="Germin"/>
</dbReference>
<feature type="domain" description="Cupin type-1" evidence="11">
    <location>
        <begin position="63"/>
        <end position="180"/>
    </location>
</feature>
<dbReference type="Gene3D" id="2.60.120.10">
    <property type="entry name" value="Jelly Rolls"/>
    <property type="match status" value="1"/>
</dbReference>
<dbReference type="SMART" id="SM00835">
    <property type="entry name" value="Cupin_1"/>
    <property type="match status" value="1"/>
</dbReference>
<keyword evidence="5 7" id="KW-0479">Metal-binding</keyword>
<feature type="disulfide bond" evidence="9">
    <location>
        <begin position="30"/>
        <end position="49"/>
    </location>
</feature>
<keyword evidence="3 10" id="KW-0052">Apoplast</keyword>
<comment type="subcellular location">
    <subcellularLocation>
        <location evidence="1 10">Secreted</location>
        <location evidence="1 10">Extracellular space</location>
        <location evidence="1 10">Apoplast</location>
    </subcellularLocation>
</comment>
<dbReference type="InterPro" id="IPR014710">
    <property type="entry name" value="RmlC-like_jellyroll"/>
</dbReference>
<organism evidence="12 13">
    <name type="scientific">Anisodus tanguticus</name>
    <dbReference type="NCBI Taxonomy" id="243964"/>
    <lineage>
        <taxon>Eukaryota</taxon>
        <taxon>Viridiplantae</taxon>
        <taxon>Streptophyta</taxon>
        <taxon>Embryophyta</taxon>
        <taxon>Tracheophyta</taxon>
        <taxon>Spermatophyta</taxon>
        <taxon>Magnoliopsida</taxon>
        <taxon>eudicotyledons</taxon>
        <taxon>Gunneridae</taxon>
        <taxon>Pentapetalae</taxon>
        <taxon>asterids</taxon>
        <taxon>lamiids</taxon>
        <taxon>Solanales</taxon>
        <taxon>Solanaceae</taxon>
        <taxon>Solanoideae</taxon>
        <taxon>Hyoscyameae</taxon>
        <taxon>Anisodus</taxon>
    </lineage>
</organism>
<evidence type="ECO:0000313" key="12">
    <source>
        <dbReference type="EMBL" id="KAK4376777.1"/>
    </source>
</evidence>
<evidence type="ECO:0000256" key="5">
    <source>
        <dbReference type="ARBA" id="ARBA00022723"/>
    </source>
</evidence>
<keyword evidence="9" id="KW-1015">Disulfide bond</keyword>
<evidence type="ECO:0000259" key="11">
    <source>
        <dbReference type="SMART" id="SM00835"/>
    </source>
</evidence>
<evidence type="ECO:0000256" key="6">
    <source>
        <dbReference type="ARBA" id="ARBA00023211"/>
    </source>
</evidence>
<dbReference type="Pfam" id="PF00190">
    <property type="entry name" value="Cupin_1"/>
    <property type="match status" value="1"/>
</dbReference>
<dbReference type="GO" id="GO:0048046">
    <property type="term" value="C:apoplast"/>
    <property type="evidence" value="ECO:0007669"/>
    <property type="project" value="UniProtKB-SubCell"/>
</dbReference>
<evidence type="ECO:0000256" key="10">
    <source>
        <dbReference type="RuleBase" id="RU366015"/>
    </source>
</evidence>
<evidence type="ECO:0000256" key="4">
    <source>
        <dbReference type="ARBA" id="ARBA00022525"/>
    </source>
</evidence>
<dbReference type="SUPFAM" id="SSF51182">
    <property type="entry name" value="RmlC-like cupins"/>
    <property type="match status" value="1"/>
</dbReference>
<feature type="binding site" evidence="8">
    <location>
        <position position="91"/>
    </location>
    <ligand>
        <name>Mn(2+)</name>
        <dbReference type="ChEBI" id="CHEBI:29035"/>
    </ligand>
</feature>
<evidence type="ECO:0000313" key="13">
    <source>
        <dbReference type="Proteomes" id="UP001291623"/>
    </source>
</evidence>
<keyword evidence="4 10" id="KW-0964">Secreted</keyword>
<evidence type="ECO:0000256" key="9">
    <source>
        <dbReference type="PIRSR" id="PIRSR601929-3"/>
    </source>
</evidence>
<dbReference type="Proteomes" id="UP001291623">
    <property type="component" value="Unassembled WGS sequence"/>
</dbReference>
<dbReference type="InterPro" id="IPR006045">
    <property type="entry name" value="Cupin_1"/>
</dbReference>
<evidence type="ECO:0000256" key="2">
    <source>
        <dbReference type="ARBA" id="ARBA00007456"/>
    </source>
</evidence>
<feature type="chain" id="PRO_5041773043" description="Germin-like protein" evidence="10">
    <location>
        <begin position="18"/>
        <end position="184"/>
    </location>
</feature>